<dbReference type="Pfam" id="PF01042">
    <property type="entry name" value="Ribonuc_L-PSP"/>
    <property type="match status" value="1"/>
</dbReference>
<sequence length="115" mass="12651">MEIKRYEGNGRMSKAVVHGDTLYLCGQTAREGGDVKDQTRIVLEKIEALLGAYGSDKRHLLTATIYLKDMKDFAAMNEVWDGWIEDGFEPARACVEASLASESLAVEIVVTAALK</sequence>
<evidence type="ECO:0000313" key="2">
    <source>
        <dbReference type="EMBL" id="VYT08104.1"/>
    </source>
</evidence>
<dbReference type="InterPro" id="IPR019897">
    <property type="entry name" value="RidA_CS"/>
</dbReference>
<dbReference type="SUPFAM" id="SSF55298">
    <property type="entry name" value="YjgF-like"/>
    <property type="match status" value="1"/>
</dbReference>
<dbReference type="PROSITE" id="PS01094">
    <property type="entry name" value="UPF0076"/>
    <property type="match status" value="1"/>
</dbReference>
<dbReference type="EC" id="3.5.4.-" evidence="2"/>
<dbReference type="PANTHER" id="PTHR47328:SF1">
    <property type="entry name" value="RUTC FAMILY PROTEIN YOAB"/>
    <property type="match status" value="1"/>
</dbReference>
<proteinExistence type="inferred from homology"/>
<accession>A0A6N2TQF2</accession>
<dbReference type="CDD" id="cd06150">
    <property type="entry name" value="YjgF_YER057c_UK114_like_2"/>
    <property type="match status" value="1"/>
</dbReference>
<dbReference type="EMBL" id="CACRSL010000003">
    <property type="protein sequence ID" value="VYT08104.1"/>
    <property type="molecule type" value="Genomic_DNA"/>
</dbReference>
<dbReference type="AlphaFoldDB" id="A0A6N2TQF2"/>
<gene>
    <name evidence="2" type="primary">yabJ</name>
    <name evidence="2" type="ORF">AULFYP135_01560</name>
</gene>
<dbReference type="InterPro" id="IPR006175">
    <property type="entry name" value="YjgF/YER057c/UK114"/>
</dbReference>
<organism evidence="2">
    <name type="scientific">uncultured Anaerotruncus sp</name>
    <dbReference type="NCBI Taxonomy" id="905011"/>
    <lineage>
        <taxon>Bacteria</taxon>
        <taxon>Bacillati</taxon>
        <taxon>Bacillota</taxon>
        <taxon>Clostridia</taxon>
        <taxon>Eubacteriales</taxon>
        <taxon>Oscillospiraceae</taxon>
        <taxon>Anaerotruncus</taxon>
        <taxon>environmental samples</taxon>
    </lineage>
</organism>
<reference evidence="2" key="1">
    <citation type="submission" date="2019-11" db="EMBL/GenBank/DDBJ databases">
        <authorList>
            <person name="Feng L."/>
        </authorList>
    </citation>
    <scope>NUCLEOTIDE SEQUENCE</scope>
    <source>
        <strain evidence="2">AundefinedLFYP135</strain>
    </source>
</reference>
<comment type="similarity">
    <text evidence="1">Belongs to the RutC family.</text>
</comment>
<keyword evidence="2" id="KW-0378">Hydrolase</keyword>
<dbReference type="InterPro" id="IPR035709">
    <property type="entry name" value="YoaB-like"/>
</dbReference>
<name>A0A6N2TQF2_9FIRM</name>
<evidence type="ECO:0000256" key="1">
    <source>
        <dbReference type="ARBA" id="ARBA00010552"/>
    </source>
</evidence>
<dbReference type="GO" id="GO:0016787">
    <property type="term" value="F:hydrolase activity"/>
    <property type="evidence" value="ECO:0007669"/>
    <property type="project" value="UniProtKB-KW"/>
</dbReference>
<dbReference type="InterPro" id="IPR035959">
    <property type="entry name" value="RutC-like_sf"/>
</dbReference>
<dbReference type="Gene3D" id="3.30.1330.40">
    <property type="entry name" value="RutC-like"/>
    <property type="match status" value="1"/>
</dbReference>
<dbReference type="PANTHER" id="PTHR47328">
    <property type="match status" value="1"/>
</dbReference>
<protein>
    <submittedName>
        <fullName evidence="2">Enamine/imine deaminase</fullName>
        <ecNumber evidence="2">3.5.4.-</ecNumber>
    </submittedName>
</protein>